<keyword evidence="8 10" id="KW-1133">Transmembrane helix</keyword>
<evidence type="ECO:0000256" key="10">
    <source>
        <dbReference type="RuleBase" id="RU363110"/>
    </source>
</evidence>
<feature type="transmembrane region" description="Helical" evidence="10">
    <location>
        <begin position="142"/>
        <end position="164"/>
    </location>
</feature>
<dbReference type="Proteomes" id="UP000054815">
    <property type="component" value="Unassembled WGS sequence"/>
</dbReference>
<evidence type="ECO:0000313" key="12">
    <source>
        <dbReference type="EMBL" id="KRX87453.1"/>
    </source>
</evidence>
<comment type="caution">
    <text evidence="10">Lacks conserved residue(s) required for the propagation of feature annotation.</text>
</comment>
<dbReference type="Pfam" id="PF03155">
    <property type="entry name" value="Alg6_Alg8"/>
    <property type="match status" value="2"/>
</dbReference>
<evidence type="ECO:0000256" key="7">
    <source>
        <dbReference type="ARBA" id="ARBA00022824"/>
    </source>
</evidence>
<feature type="transmembrane region" description="Helical" evidence="10">
    <location>
        <begin position="6"/>
        <end position="27"/>
    </location>
</feature>
<evidence type="ECO:0000313" key="13">
    <source>
        <dbReference type="Proteomes" id="UP000054815"/>
    </source>
</evidence>
<dbReference type="GO" id="GO:0006487">
    <property type="term" value="P:protein N-linked glycosylation"/>
    <property type="evidence" value="ECO:0007669"/>
    <property type="project" value="TreeGrafter"/>
</dbReference>
<comment type="pathway">
    <text evidence="2 10">Protein modification; protein glycosylation.</text>
</comment>
<feature type="transmembrane region" description="Helical" evidence="10">
    <location>
        <begin position="102"/>
        <end position="122"/>
    </location>
</feature>
<accession>A0A0V0XHJ7</accession>
<dbReference type="EMBL" id="JYDU01000286">
    <property type="protein sequence ID" value="KRX87453.1"/>
    <property type="molecule type" value="Genomic_DNA"/>
</dbReference>
<dbReference type="InterPro" id="IPR004856">
    <property type="entry name" value="Glyco_trans_ALG6/ALG8"/>
</dbReference>
<keyword evidence="9 10" id="KW-0472">Membrane</keyword>
<feature type="transmembrane region" description="Helical" evidence="10">
    <location>
        <begin position="171"/>
        <end position="191"/>
    </location>
</feature>
<reference evidence="12 13" key="1">
    <citation type="submission" date="2015-01" db="EMBL/GenBank/DDBJ databases">
        <title>Evolution of Trichinella species and genotypes.</title>
        <authorList>
            <person name="Korhonen P.K."/>
            <person name="Edoardo P."/>
            <person name="Giuseppe L.R."/>
            <person name="Gasser R.B."/>
        </authorList>
    </citation>
    <scope>NUCLEOTIDE SEQUENCE [LARGE SCALE GENOMIC DNA]</scope>
    <source>
        <strain evidence="12">ISS141</strain>
    </source>
</reference>
<evidence type="ECO:0000256" key="11">
    <source>
        <dbReference type="SAM" id="MobiDB-lite"/>
    </source>
</evidence>
<comment type="similarity">
    <text evidence="3 10">Belongs to the ALG6/ALG8 glucosyltransferase family.</text>
</comment>
<gene>
    <name evidence="12" type="primary">ALG8</name>
    <name evidence="12" type="ORF">T4E_4123</name>
</gene>
<dbReference type="GO" id="GO:0005789">
    <property type="term" value="C:endoplasmic reticulum membrane"/>
    <property type="evidence" value="ECO:0007669"/>
    <property type="project" value="UniProtKB-SubCell"/>
</dbReference>
<evidence type="ECO:0000256" key="1">
    <source>
        <dbReference type="ARBA" id="ARBA00004477"/>
    </source>
</evidence>
<keyword evidence="5 10" id="KW-0808">Transferase</keyword>
<feature type="compositionally biased region" description="Basic residues" evidence="11">
    <location>
        <begin position="258"/>
        <end position="268"/>
    </location>
</feature>
<evidence type="ECO:0000256" key="8">
    <source>
        <dbReference type="ARBA" id="ARBA00022989"/>
    </source>
</evidence>
<comment type="subcellular location">
    <subcellularLocation>
        <location evidence="1 10">Endoplasmic reticulum membrane</location>
        <topology evidence="1 10">Multi-pass membrane protein</topology>
    </subcellularLocation>
</comment>
<evidence type="ECO:0000256" key="9">
    <source>
        <dbReference type="ARBA" id="ARBA00023136"/>
    </source>
</evidence>
<dbReference type="GO" id="GO:0042283">
    <property type="term" value="F:dolichyl pyrophosphate Glc1Man9GlcNAc2 alpha-1,3-glucosyltransferase activity"/>
    <property type="evidence" value="ECO:0007669"/>
    <property type="project" value="TreeGrafter"/>
</dbReference>
<dbReference type="AlphaFoldDB" id="A0A0V0XHJ7"/>
<keyword evidence="6 10" id="KW-0812">Transmembrane</keyword>
<evidence type="ECO:0000256" key="2">
    <source>
        <dbReference type="ARBA" id="ARBA00004922"/>
    </source>
</evidence>
<keyword evidence="7 10" id="KW-0256">Endoplasmic reticulum</keyword>
<dbReference type="UniPathway" id="UPA00378"/>
<protein>
    <recommendedName>
        <fullName evidence="10">Alpha-1,3-glucosyltransferase</fullName>
        <ecNumber evidence="10">2.4.1.-</ecNumber>
    </recommendedName>
</protein>
<keyword evidence="4 10" id="KW-0328">Glycosyltransferase</keyword>
<dbReference type="EC" id="2.4.1.-" evidence="10"/>
<sequence>MEWHEPSMSSYVVALFALKTLCIYAYYSTDFEVHRNWLAVTHSLPFKRWYYENTSQWTLDYPPGFAWFEYFLSQFAKQIDPKMVEISAKPYTSLATVHFQRFTLFAVVLGISSISLGPFVYAGQMKQLISRLFPFGRGLTHAYWAPNFWALYNFCDFIFFLFGWHVHEKAVLTVIIPLTILALRVNGVINIEERQLFLIDSSECSFNVSEISLLALSLALLSIHFRTKCQRREKRGAACKHLYGFQDRPSSAGELERNRRKRSRRPHPAGRYTYINKLEKKKSQS</sequence>
<dbReference type="PANTHER" id="PTHR12413:SF2">
    <property type="entry name" value="DOLICHYL PYROPHOSPHATE GLC1MAN9GLCNAC2 ALPHA-1,3-GLUCOSYLTRANSFERASE-RELATED"/>
    <property type="match status" value="1"/>
</dbReference>
<dbReference type="PANTHER" id="PTHR12413">
    <property type="entry name" value="DOLICHYL GLYCOSYLTRANSFERASE"/>
    <property type="match status" value="1"/>
</dbReference>
<feature type="transmembrane region" description="Helical" evidence="10">
    <location>
        <begin position="206"/>
        <end position="225"/>
    </location>
</feature>
<comment type="caution">
    <text evidence="12">The sequence shown here is derived from an EMBL/GenBank/DDBJ whole genome shotgun (WGS) entry which is preliminary data.</text>
</comment>
<feature type="region of interest" description="Disordered" evidence="11">
    <location>
        <begin position="248"/>
        <end position="285"/>
    </location>
</feature>
<proteinExistence type="inferred from homology"/>
<evidence type="ECO:0000256" key="6">
    <source>
        <dbReference type="ARBA" id="ARBA00022692"/>
    </source>
</evidence>
<evidence type="ECO:0000256" key="3">
    <source>
        <dbReference type="ARBA" id="ARBA00008715"/>
    </source>
</evidence>
<evidence type="ECO:0000256" key="4">
    <source>
        <dbReference type="ARBA" id="ARBA00022676"/>
    </source>
</evidence>
<organism evidence="12 13">
    <name type="scientific">Trichinella pseudospiralis</name>
    <name type="common">Parasitic roundworm</name>
    <dbReference type="NCBI Taxonomy" id="6337"/>
    <lineage>
        <taxon>Eukaryota</taxon>
        <taxon>Metazoa</taxon>
        <taxon>Ecdysozoa</taxon>
        <taxon>Nematoda</taxon>
        <taxon>Enoplea</taxon>
        <taxon>Dorylaimia</taxon>
        <taxon>Trichinellida</taxon>
        <taxon>Trichinellidae</taxon>
        <taxon>Trichinella</taxon>
    </lineage>
</organism>
<evidence type="ECO:0000256" key="5">
    <source>
        <dbReference type="ARBA" id="ARBA00022679"/>
    </source>
</evidence>
<name>A0A0V0XHJ7_TRIPS</name>